<protein>
    <recommendedName>
        <fullName evidence="4">DUF2917 domain-containing protein</fullName>
    </recommendedName>
</protein>
<dbReference type="RefSeq" id="WP_106748658.1">
    <property type="nucleotide sequence ID" value="NZ_CP027668.1"/>
</dbReference>
<evidence type="ECO:0000256" key="1">
    <source>
        <dbReference type="SAM" id="MobiDB-lite"/>
    </source>
</evidence>
<dbReference type="InterPro" id="IPR021317">
    <property type="entry name" value="DUF2917"/>
</dbReference>
<evidence type="ECO:0008006" key="4">
    <source>
        <dbReference type="Google" id="ProtNLM"/>
    </source>
</evidence>
<accession>A0A2S0NBC3</accession>
<proteinExistence type="predicted"/>
<gene>
    <name evidence="2" type="ORF">C6569_09740</name>
</gene>
<dbReference type="EMBL" id="CP027668">
    <property type="protein sequence ID" value="AVO45317.1"/>
    <property type="molecule type" value="Genomic_DNA"/>
</dbReference>
<feature type="region of interest" description="Disordered" evidence="1">
    <location>
        <begin position="79"/>
        <end position="98"/>
    </location>
</feature>
<organism evidence="2 3">
    <name type="scientific">Phreatobacter cathodiphilus</name>
    <dbReference type="NCBI Taxonomy" id="1868589"/>
    <lineage>
        <taxon>Bacteria</taxon>
        <taxon>Pseudomonadati</taxon>
        <taxon>Pseudomonadota</taxon>
        <taxon>Alphaproteobacteria</taxon>
        <taxon>Hyphomicrobiales</taxon>
        <taxon>Phreatobacteraceae</taxon>
        <taxon>Phreatobacter</taxon>
    </lineage>
</organism>
<evidence type="ECO:0000313" key="2">
    <source>
        <dbReference type="EMBL" id="AVO45317.1"/>
    </source>
</evidence>
<name>A0A2S0NBC3_9HYPH</name>
<dbReference type="KEGG" id="phr:C6569_09740"/>
<evidence type="ECO:0000313" key="3">
    <source>
        <dbReference type="Proteomes" id="UP000237889"/>
    </source>
</evidence>
<keyword evidence="3" id="KW-1185">Reference proteome</keyword>
<reference evidence="2 3" key="1">
    <citation type="submission" date="2018-03" db="EMBL/GenBank/DDBJ databases">
        <title>Genome sequencing of Phreatobacter sp.</title>
        <authorList>
            <person name="Kim S.-J."/>
            <person name="Heo J."/>
            <person name="Kwon S.-W."/>
        </authorList>
    </citation>
    <scope>NUCLEOTIDE SEQUENCE [LARGE SCALE GENOMIC DNA]</scope>
    <source>
        <strain evidence="2 3">S-12</strain>
    </source>
</reference>
<dbReference type="OrthoDB" id="8482059at2"/>
<dbReference type="AlphaFoldDB" id="A0A2S0NBC3"/>
<sequence length="98" mass="9910">MVCLDPSVRVDLVRGGVVRLPEAVGTRILALAGALWVTLQDDPRDVVVEEGEAFVVDRAGLTLVCALAGPAAVQIETAPAAPAAAPETNAPVAASRAA</sequence>
<dbReference type="Pfam" id="PF11142">
    <property type="entry name" value="DUF2917"/>
    <property type="match status" value="1"/>
</dbReference>
<dbReference type="Proteomes" id="UP000237889">
    <property type="component" value="Chromosome"/>
</dbReference>